<keyword evidence="3" id="KW-1185">Reference proteome</keyword>
<organism evidence="2 3">
    <name type="scientific">Ameiurus melas</name>
    <name type="common">Black bullhead</name>
    <name type="synonym">Silurus melas</name>
    <dbReference type="NCBI Taxonomy" id="219545"/>
    <lineage>
        <taxon>Eukaryota</taxon>
        <taxon>Metazoa</taxon>
        <taxon>Chordata</taxon>
        <taxon>Craniata</taxon>
        <taxon>Vertebrata</taxon>
        <taxon>Euteleostomi</taxon>
        <taxon>Actinopterygii</taxon>
        <taxon>Neopterygii</taxon>
        <taxon>Teleostei</taxon>
        <taxon>Ostariophysi</taxon>
        <taxon>Siluriformes</taxon>
        <taxon>Ictaluridae</taxon>
        <taxon>Ameiurus</taxon>
    </lineage>
</organism>
<evidence type="ECO:0000313" key="3">
    <source>
        <dbReference type="Proteomes" id="UP000593565"/>
    </source>
</evidence>
<feature type="region of interest" description="Disordered" evidence="1">
    <location>
        <begin position="33"/>
        <end position="53"/>
    </location>
</feature>
<name>A0A7J6B4B5_AMEME</name>
<protein>
    <submittedName>
        <fullName evidence="2">Uncharacterized protein</fullName>
    </submittedName>
</protein>
<feature type="region of interest" description="Disordered" evidence="1">
    <location>
        <begin position="120"/>
        <end position="140"/>
    </location>
</feature>
<gene>
    <name evidence="2" type="ORF">AMELA_G00043550</name>
</gene>
<dbReference type="AlphaFoldDB" id="A0A7J6B4B5"/>
<comment type="caution">
    <text evidence="2">The sequence shown here is derived from an EMBL/GenBank/DDBJ whole genome shotgun (WGS) entry which is preliminary data.</text>
</comment>
<dbReference type="Proteomes" id="UP000593565">
    <property type="component" value="Unassembled WGS sequence"/>
</dbReference>
<reference evidence="2 3" key="1">
    <citation type="submission" date="2020-02" db="EMBL/GenBank/DDBJ databases">
        <title>A chromosome-scale genome assembly of the black bullhead catfish (Ameiurus melas).</title>
        <authorList>
            <person name="Wen M."/>
            <person name="Zham M."/>
            <person name="Cabau C."/>
            <person name="Klopp C."/>
            <person name="Donnadieu C."/>
            <person name="Roques C."/>
            <person name="Bouchez O."/>
            <person name="Lampietro C."/>
            <person name="Jouanno E."/>
            <person name="Herpin A."/>
            <person name="Louis A."/>
            <person name="Berthelot C."/>
            <person name="Parey E."/>
            <person name="Roest-Crollius H."/>
            <person name="Braasch I."/>
            <person name="Postlethwait J."/>
            <person name="Robinson-Rechavi M."/>
            <person name="Echchiki A."/>
            <person name="Begum T."/>
            <person name="Montfort J."/>
            <person name="Schartl M."/>
            <person name="Bobe J."/>
            <person name="Guiguen Y."/>
        </authorList>
    </citation>
    <scope>NUCLEOTIDE SEQUENCE [LARGE SCALE GENOMIC DNA]</scope>
    <source>
        <strain evidence="2">M_S1</strain>
        <tissue evidence="2">Blood</tissue>
    </source>
</reference>
<evidence type="ECO:0000313" key="2">
    <source>
        <dbReference type="EMBL" id="KAF4089902.1"/>
    </source>
</evidence>
<feature type="compositionally biased region" description="Basic and acidic residues" evidence="1">
    <location>
        <begin position="36"/>
        <end position="53"/>
    </location>
</feature>
<sequence>MREPEGKKQTTLPGVSVHPIFYRLLLLQGRGRRTLKRESERKQNTMTTTHEESNYWDRGPQKVQFMDLELIPGIQGAWWEYTLDGKIFHHRIPCTFTPRGDLESPVHLLEYFWTIGGNRKTRRKPKTPEERPKPGTGLNRRTWYSEAVMATFSDSHLSRHCDTDAARRGTCPQCQNFSY</sequence>
<proteinExistence type="predicted"/>
<accession>A0A7J6B4B5</accession>
<dbReference type="EMBL" id="JAAGNN010000004">
    <property type="protein sequence ID" value="KAF4089902.1"/>
    <property type="molecule type" value="Genomic_DNA"/>
</dbReference>
<evidence type="ECO:0000256" key="1">
    <source>
        <dbReference type="SAM" id="MobiDB-lite"/>
    </source>
</evidence>